<evidence type="ECO:0000256" key="8">
    <source>
        <dbReference type="ARBA" id="ARBA00039381"/>
    </source>
</evidence>
<feature type="transmembrane region" description="Helical" evidence="9">
    <location>
        <begin position="244"/>
        <end position="263"/>
    </location>
</feature>
<keyword evidence="4" id="KW-0997">Cell inner membrane</keyword>
<evidence type="ECO:0000256" key="1">
    <source>
        <dbReference type="ARBA" id="ARBA00004651"/>
    </source>
</evidence>
<evidence type="ECO:0000256" key="6">
    <source>
        <dbReference type="ARBA" id="ARBA00022989"/>
    </source>
</evidence>
<dbReference type="InterPro" id="IPR001851">
    <property type="entry name" value="ABC_transp_permease"/>
</dbReference>
<evidence type="ECO:0000256" key="7">
    <source>
        <dbReference type="ARBA" id="ARBA00023136"/>
    </source>
</evidence>
<feature type="transmembrane region" description="Helical" evidence="9">
    <location>
        <begin position="67"/>
        <end position="85"/>
    </location>
</feature>
<evidence type="ECO:0000256" key="2">
    <source>
        <dbReference type="ARBA" id="ARBA00022448"/>
    </source>
</evidence>
<feature type="transmembrane region" description="Helical" evidence="9">
    <location>
        <begin position="299"/>
        <end position="323"/>
    </location>
</feature>
<evidence type="ECO:0000256" key="4">
    <source>
        <dbReference type="ARBA" id="ARBA00022519"/>
    </source>
</evidence>
<accession>A0A6H1PB77</accession>
<keyword evidence="6 9" id="KW-1133">Transmembrane helix</keyword>
<dbReference type="CDD" id="cd06579">
    <property type="entry name" value="TM_PBP1_transp_AraH_like"/>
    <property type="match status" value="1"/>
</dbReference>
<feature type="transmembrane region" description="Helical" evidence="9">
    <location>
        <begin position="270"/>
        <end position="287"/>
    </location>
</feature>
<dbReference type="Pfam" id="PF02653">
    <property type="entry name" value="BPD_transp_2"/>
    <property type="match status" value="1"/>
</dbReference>
<feature type="transmembrane region" description="Helical" evidence="9">
    <location>
        <begin position="12"/>
        <end position="29"/>
    </location>
</feature>
<dbReference type="PANTHER" id="PTHR32196:SF71">
    <property type="entry name" value="AUTOINDUCER 2 IMPORT SYSTEM PERMEASE PROTEIN LSRD"/>
    <property type="match status" value="1"/>
</dbReference>
<dbReference type="Proteomes" id="UP000501868">
    <property type="component" value="Chromosome"/>
</dbReference>
<reference evidence="10 11" key="2">
    <citation type="submission" date="2020-04" db="EMBL/GenBank/DDBJ databases">
        <authorList>
            <person name="Fomenkov A."/>
            <person name="Anton B.P."/>
            <person name="Roberts R.J."/>
        </authorList>
    </citation>
    <scope>NUCLEOTIDE SEQUENCE [LARGE SCALE GENOMIC DNA]</scope>
    <source>
        <strain evidence="10 11">S2</strain>
    </source>
</reference>
<keyword evidence="2" id="KW-0813">Transport</keyword>
<gene>
    <name evidence="10" type="ORF">HFZ78_07750</name>
</gene>
<organism evidence="10 11">
    <name type="scientific">Priestia megaterium</name>
    <name type="common">Bacillus megaterium</name>
    <dbReference type="NCBI Taxonomy" id="1404"/>
    <lineage>
        <taxon>Bacteria</taxon>
        <taxon>Bacillati</taxon>
        <taxon>Bacillota</taxon>
        <taxon>Bacilli</taxon>
        <taxon>Bacillales</taxon>
        <taxon>Bacillaceae</taxon>
        <taxon>Priestia</taxon>
    </lineage>
</organism>
<dbReference type="GO" id="GO:0005886">
    <property type="term" value="C:plasma membrane"/>
    <property type="evidence" value="ECO:0007669"/>
    <property type="project" value="UniProtKB-SubCell"/>
</dbReference>
<sequence length="340" mass="36119">MTKLTKPLFKWESALVVFLIIEIIFFSAMNPDFLNFTNLIFSMNDYVYIGLAAIPMTYVIITGGIDVSVGSTIGLTSITIGVLWMSGIDVWLAVLLALVISACAGAVNGVIIANSNVQPLVVTLGSMFLFSGIALVISGGSSASGYEGISGFPDSFVQLANGDTFGLPNPILFFLFFMIIFTAILHLTRFGRQVFLIGINIKAARFSGIRTKSILVWSYVLAGLGGGISGVILTSYFGSARSDLGMEAVLPVITAVVLGGTSITGGKGSVVGTGIASIVIGMMQYGLQMMSMTNQETSVVIGFLLIIAVLLRLTNWSNIQLFFKKLNNKKALNKESSKGV</sequence>
<keyword evidence="3" id="KW-1003">Cell membrane</keyword>
<name>A0A6H1PB77_PRIMG</name>
<evidence type="ECO:0000256" key="3">
    <source>
        <dbReference type="ARBA" id="ARBA00022475"/>
    </source>
</evidence>
<proteinExistence type="predicted"/>
<feature type="transmembrane region" description="Helical" evidence="9">
    <location>
        <begin position="41"/>
        <end position="60"/>
    </location>
</feature>
<feature type="transmembrane region" description="Helical" evidence="9">
    <location>
        <begin position="214"/>
        <end position="238"/>
    </location>
</feature>
<feature type="transmembrane region" description="Helical" evidence="9">
    <location>
        <begin position="91"/>
        <end position="113"/>
    </location>
</feature>
<evidence type="ECO:0000256" key="5">
    <source>
        <dbReference type="ARBA" id="ARBA00022692"/>
    </source>
</evidence>
<keyword evidence="5 9" id="KW-0812">Transmembrane</keyword>
<reference evidence="10 11" key="1">
    <citation type="submission" date="2020-04" db="EMBL/GenBank/DDBJ databases">
        <title>Genome-Wide Identification of 5-Methylcytosine Sites in Bacterial Genomes By High-Throughput Sequencing of MspJI Restriction Fragments.</title>
        <authorList>
            <person name="Wu V."/>
        </authorList>
    </citation>
    <scope>NUCLEOTIDE SEQUENCE [LARGE SCALE GENOMIC DNA]</scope>
    <source>
        <strain evidence="10 11">S2</strain>
    </source>
</reference>
<keyword evidence="7 9" id="KW-0472">Membrane</keyword>
<dbReference type="AlphaFoldDB" id="A0A6H1PB77"/>
<feature type="transmembrane region" description="Helical" evidence="9">
    <location>
        <begin position="166"/>
        <end position="187"/>
    </location>
</feature>
<dbReference type="GO" id="GO:0022857">
    <property type="term" value="F:transmembrane transporter activity"/>
    <property type="evidence" value="ECO:0007669"/>
    <property type="project" value="InterPro"/>
</dbReference>
<dbReference type="PANTHER" id="PTHR32196">
    <property type="entry name" value="ABC TRANSPORTER PERMEASE PROTEIN YPHD-RELATED-RELATED"/>
    <property type="match status" value="1"/>
</dbReference>
<feature type="transmembrane region" description="Helical" evidence="9">
    <location>
        <begin position="120"/>
        <end position="146"/>
    </location>
</feature>
<protein>
    <recommendedName>
        <fullName evidence="8">Autoinducer 2 import system permease protein LsrD</fullName>
    </recommendedName>
</protein>
<dbReference type="EMBL" id="CP051128">
    <property type="protein sequence ID" value="QIZ10836.1"/>
    <property type="molecule type" value="Genomic_DNA"/>
</dbReference>
<evidence type="ECO:0000256" key="9">
    <source>
        <dbReference type="SAM" id="Phobius"/>
    </source>
</evidence>
<evidence type="ECO:0000313" key="10">
    <source>
        <dbReference type="EMBL" id="QIZ10836.1"/>
    </source>
</evidence>
<evidence type="ECO:0000313" key="11">
    <source>
        <dbReference type="Proteomes" id="UP000501868"/>
    </source>
</evidence>
<comment type="subcellular location">
    <subcellularLocation>
        <location evidence="1">Cell membrane</location>
        <topology evidence="1">Multi-pass membrane protein</topology>
    </subcellularLocation>
</comment>